<evidence type="ECO:0008006" key="3">
    <source>
        <dbReference type="Google" id="ProtNLM"/>
    </source>
</evidence>
<dbReference type="InterPro" id="IPR043519">
    <property type="entry name" value="NT_sf"/>
</dbReference>
<proteinExistence type="predicted"/>
<organism evidence="1 2">
    <name type="scientific">candidate division WWE3 bacterium CG_4_9_14_0_2_um_filter_35_11</name>
    <dbReference type="NCBI Taxonomy" id="1975077"/>
    <lineage>
        <taxon>Bacteria</taxon>
        <taxon>Katanobacteria</taxon>
    </lineage>
</organism>
<evidence type="ECO:0000313" key="1">
    <source>
        <dbReference type="EMBL" id="PJC23283.1"/>
    </source>
</evidence>
<accession>A0A2M8EKL2</accession>
<dbReference type="Proteomes" id="UP000229756">
    <property type="component" value="Unassembled WGS sequence"/>
</dbReference>
<protein>
    <recommendedName>
        <fullName evidence="3">Polymerase nucleotidyl transferase domain-containing protein</fullName>
    </recommendedName>
</protein>
<reference evidence="2" key="1">
    <citation type="submission" date="2017-09" db="EMBL/GenBank/DDBJ databases">
        <title>Depth-based differentiation of microbial function through sediment-hosted aquifers and enrichment of novel symbionts in the deep terrestrial subsurface.</title>
        <authorList>
            <person name="Probst A.J."/>
            <person name="Ladd B."/>
            <person name="Jarett J.K."/>
            <person name="Geller-Mcgrath D.E."/>
            <person name="Sieber C.M.K."/>
            <person name="Emerson J.B."/>
            <person name="Anantharaman K."/>
            <person name="Thomas B.C."/>
            <person name="Malmstrom R."/>
            <person name="Stieglmeier M."/>
            <person name="Klingl A."/>
            <person name="Woyke T."/>
            <person name="Ryan C.M."/>
            <person name="Banfield J.F."/>
        </authorList>
    </citation>
    <scope>NUCLEOTIDE SEQUENCE [LARGE SCALE GENOMIC DNA]</scope>
</reference>
<dbReference type="EMBL" id="PFSJ01000031">
    <property type="protein sequence ID" value="PJC23283.1"/>
    <property type="molecule type" value="Genomic_DNA"/>
</dbReference>
<sequence>MDSELSCLGAYEQGSYVLGYADEFSDRDFIVFWEKNLPDINSRIKVLKNEKAIIHEIKNVTKIDTGFDLFKIDNQLVNIAHRIGLEKLEKIKNIKEYSVESLRAVYNLQKAQIIFDPTNRIKEIQNQAIIKDKDKRLFIETFSIKISYLLRKLEIAVKRDSKLRFLYIYAEVLDYFSVLSLLKDDLTVVYSKWYEKMVTDPDLKQIYENISRDINLESWMSEVLNYANHIDIKPSKTLRA</sequence>
<comment type="caution">
    <text evidence="1">The sequence shown here is derived from an EMBL/GenBank/DDBJ whole genome shotgun (WGS) entry which is preliminary data.</text>
</comment>
<dbReference type="AlphaFoldDB" id="A0A2M8EKL2"/>
<dbReference type="Gene3D" id="3.30.460.10">
    <property type="entry name" value="Beta Polymerase, domain 2"/>
    <property type="match status" value="1"/>
</dbReference>
<gene>
    <name evidence="1" type="ORF">CO058_04220</name>
</gene>
<name>A0A2M8EKL2_UNCKA</name>
<evidence type="ECO:0000313" key="2">
    <source>
        <dbReference type="Proteomes" id="UP000229756"/>
    </source>
</evidence>